<evidence type="ECO:0000256" key="6">
    <source>
        <dbReference type="ARBA" id="ARBA00022723"/>
    </source>
</evidence>
<evidence type="ECO:0000256" key="8">
    <source>
        <dbReference type="ARBA" id="ARBA00022786"/>
    </source>
</evidence>
<dbReference type="Gene3D" id="3.30.40.10">
    <property type="entry name" value="Zinc/RING finger domain, C3HC4 (zinc finger)"/>
    <property type="match status" value="1"/>
</dbReference>
<evidence type="ECO:0000256" key="5">
    <source>
        <dbReference type="ARBA" id="ARBA00022692"/>
    </source>
</evidence>
<dbReference type="AlphaFoldDB" id="A0A7J7DYU5"/>
<keyword evidence="10" id="KW-1133">Transmembrane helix</keyword>
<evidence type="ECO:0000259" key="13">
    <source>
        <dbReference type="PROSITE" id="PS50089"/>
    </source>
</evidence>
<gene>
    <name evidence="14" type="ORF">HS088_TW02G00445</name>
</gene>
<dbReference type="Proteomes" id="UP000593562">
    <property type="component" value="Unassembled WGS sequence"/>
</dbReference>
<keyword evidence="9" id="KW-0862">Zinc</keyword>
<evidence type="ECO:0000256" key="11">
    <source>
        <dbReference type="ARBA" id="ARBA00023136"/>
    </source>
</evidence>
<dbReference type="PANTHER" id="PTHR45977:SF21">
    <property type="entry name" value="ZINC FINGER, C3HC4 TYPE (RING FINGER) PROTEIN"/>
    <property type="match status" value="1"/>
</dbReference>
<evidence type="ECO:0000256" key="3">
    <source>
        <dbReference type="ARBA" id="ARBA00012483"/>
    </source>
</evidence>
<organism evidence="14 15">
    <name type="scientific">Tripterygium wilfordii</name>
    <name type="common">Thunder God vine</name>
    <dbReference type="NCBI Taxonomy" id="458696"/>
    <lineage>
        <taxon>Eukaryota</taxon>
        <taxon>Viridiplantae</taxon>
        <taxon>Streptophyta</taxon>
        <taxon>Embryophyta</taxon>
        <taxon>Tracheophyta</taxon>
        <taxon>Spermatophyta</taxon>
        <taxon>Magnoliopsida</taxon>
        <taxon>eudicotyledons</taxon>
        <taxon>Gunneridae</taxon>
        <taxon>Pentapetalae</taxon>
        <taxon>rosids</taxon>
        <taxon>fabids</taxon>
        <taxon>Celastrales</taxon>
        <taxon>Celastraceae</taxon>
        <taxon>Tripterygium</taxon>
    </lineage>
</organism>
<evidence type="ECO:0000256" key="7">
    <source>
        <dbReference type="ARBA" id="ARBA00022771"/>
    </source>
</evidence>
<dbReference type="InterPro" id="IPR013083">
    <property type="entry name" value="Znf_RING/FYVE/PHD"/>
</dbReference>
<keyword evidence="6" id="KW-0479">Metal-binding</keyword>
<evidence type="ECO:0000313" key="14">
    <source>
        <dbReference type="EMBL" id="KAF5751431.1"/>
    </source>
</evidence>
<evidence type="ECO:0000256" key="1">
    <source>
        <dbReference type="ARBA" id="ARBA00000900"/>
    </source>
</evidence>
<evidence type="ECO:0000256" key="4">
    <source>
        <dbReference type="ARBA" id="ARBA00022679"/>
    </source>
</evidence>
<evidence type="ECO:0000256" key="9">
    <source>
        <dbReference type="ARBA" id="ARBA00022833"/>
    </source>
</evidence>
<comment type="catalytic activity">
    <reaction evidence="1">
        <text>S-ubiquitinyl-[E2 ubiquitin-conjugating enzyme]-L-cysteine + [acceptor protein]-L-lysine = [E2 ubiquitin-conjugating enzyme]-L-cysteine + N(6)-ubiquitinyl-[acceptor protein]-L-lysine.</text>
        <dbReference type="EC" id="2.3.2.27"/>
    </reaction>
</comment>
<accession>A0A7J7DYU5</accession>
<evidence type="ECO:0000256" key="12">
    <source>
        <dbReference type="PROSITE-ProRule" id="PRU00175"/>
    </source>
</evidence>
<feature type="domain" description="RING-type" evidence="13">
    <location>
        <begin position="225"/>
        <end position="266"/>
    </location>
</feature>
<evidence type="ECO:0000256" key="2">
    <source>
        <dbReference type="ARBA" id="ARBA00004141"/>
    </source>
</evidence>
<keyword evidence="7 12" id="KW-0863">Zinc-finger</keyword>
<proteinExistence type="predicted"/>
<dbReference type="SMART" id="SM00184">
    <property type="entry name" value="RING"/>
    <property type="match status" value="1"/>
</dbReference>
<evidence type="ECO:0000256" key="10">
    <source>
        <dbReference type="ARBA" id="ARBA00022989"/>
    </source>
</evidence>
<dbReference type="InParanoid" id="A0A7J7DYU5"/>
<evidence type="ECO:0000313" key="15">
    <source>
        <dbReference type="Proteomes" id="UP000593562"/>
    </source>
</evidence>
<dbReference type="PROSITE" id="PS50089">
    <property type="entry name" value="ZF_RING_2"/>
    <property type="match status" value="1"/>
</dbReference>
<name>A0A7J7DYU5_TRIWF</name>
<dbReference type="SUPFAM" id="SSF57850">
    <property type="entry name" value="RING/U-box"/>
    <property type="match status" value="1"/>
</dbReference>
<dbReference type="InterPro" id="IPR001841">
    <property type="entry name" value="Znf_RING"/>
</dbReference>
<dbReference type="GO" id="GO:0016567">
    <property type="term" value="P:protein ubiquitination"/>
    <property type="evidence" value="ECO:0007669"/>
    <property type="project" value="TreeGrafter"/>
</dbReference>
<dbReference type="EC" id="2.3.2.27" evidence="3"/>
<dbReference type="Pfam" id="PF13639">
    <property type="entry name" value="zf-RING_2"/>
    <property type="match status" value="1"/>
</dbReference>
<protein>
    <recommendedName>
        <fullName evidence="3">RING-type E3 ubiquitin transferase</fullName>
        <ecNumber evidence="3">2.3.2.27</ecNumber>
    </recommendedName>
</protein>
<keyword evidence="5" id="KW-0812">Transmembrane</keyword>
<keyword evidence="4" id="KW-0808">Transferase</keyword>
<sequence>MQTLWSQYHHPPLKAFSDKHKQQFSLSLPNLVVQLRSGCLRCGGLIRSTDSLSLFLSSAVHDFELSSDVTKLSGMCSLNISHGHAARHLIKLAIEEAPAQAHGVATSGLFGRHTELRLHMPPSIALATRGRLQGLRLQLALLDREFDDLDYDALRALDSDNPSTATSMSEEEINALPVHKYKVAATESSASSLLHASSSLAPAEAKKDSPMSEGSMKSLENELTCTICLEQVNQGELVCSLPCLHQFHTNCIYPWLRQQGTCPVCKFQMGSGWEESRESESDGSDVV</sequence>
<keyword evidence="15" id="KW-1185">Reference proteome</keyword>
<keyword evidence="11" id="KW-0472">Membrane</keyword>
<comment type="caution">
    <text evidence="14">The sequence shown here is derived from an EMBL/GenBank/DDBJ whole genome shotgun (WGS) entry which is preliminary data.</text>
</comment>
<keyword evidence="8" id="KW-0833">Ubl conjugation pathway</keyword>
<dbReference type="GO" id="GO:0008270">
    <property type="term" value="F:zinc ion binding"/>
    <property type="evidence" value="ECO:0007669"/>
    <property type="project" value="UniProtKB-KW"/>
</dbReference>
<dbReference type="GO" id="GO:0016020">
    <property type="term" value="C:membrane"/>
    <property type="evidence" value="ECO:0007669"/>
    <property type="project" value="UniProtKB-SubCell"/>
</dbReference>
<dbReference type="CDD" id="cd16454">
    <property type="entry name" value="RING-H2_PA-TM-RING"/>
    <property type="match status" value="1"/>
</dbReference>
<dbReference type="GO" id="GO:0006511">
    <property type="term" value="P:ubiquitin-dependent protein catabolic process"/>
    <property type="evidence" value="ECO:0007669"/>
    <property type="project" value="TreeGrafter"/>
</dbReference>
<dbReference type="GO" id="GO:0061630">
    <property type="term" value="F:ubiquitin protein ligase activity"/>
    <property type="evidence" value="ECO:0007669"/>
    <property type="project" value="UniProtKB-EC"/>
</dbReference>
<reference evidence="14 15" key="1">
    <citation type="journal article" date="2020" name="Nat. Commun.">
        <title>Genome of Tripterygium wilfordii and identification of cytochrome P450 involved in triptolide biosynthesis.</title>
        <authorList>
            <person name="Tu L."/>
            <person name="Su P."/>
            <person name="Zhang Z."/>
            <person name="Gao L."/>
            <person name="Wang J."/>
            <person name="Hu T."/>
            <person name="Zhou J."/>
            <person name="Zhang Y."/>
            <person name="Zhao Y."/>
            <person name="Liu Y."/>
            <person name="Song Y."/>
            <person name="Tong Y."/>
            <person name="Lu Y."/>
            <person name="Yang J."/>
            <person name="Xu C."/>
            <person name="Jia M."/>
            <person name="Peters R.J."/>
            <person name="Huang L."/>
            <person name="Gao W."/>
        </authorList>
    </citation>
    <scope>NUCLEOTIDE SEQUENCE [LARGE SCALE GENOMIC DNA]</scope>
    <source>
        <strain evidence="15">cv. XIE 37</strain>
        <tissue evidence="14">Leaf</tissue>
    </source>
</reference>
<comment type="subcellular location">
    <subcellularLocation>
        <location evidence="2">Membrane</location>
        <topology evidence="2">Multi-pass membrane protein</topology>
    </subcellularLocation>
</comment>
<dbReference type="EMBL" id="JAAARO010000002">
    <property type="protein sequence ID" value="KAF5751431.1"/>
    <property type="molecule type" value="Genomic_DNA"/>
</dbReference>
<dbReference type="PANTHER" id="PTHR45977">
    <property type="entry name" value="TARGET OF ERK KINASE MPK-1"/>
    <property type="match status" value="1"/>
</dbReference>